<gene>
    <name evidence="2" type="ORF">MNB_SV-5-1830</name>
</gene>
<proteinExistence type="predicted"/>
<reference evidence="2" key="1">
    <citation type="submission" date="2016-10" db="EMBL/GenBank/DDBJ databases">
        <authorList>
            <person name="de Groot N.N."/>
        </authorList>
    </citation>
    <scope>NUCLEOTIDE SEQUENCE</scope>
</reference>
<dbReference type="Pfam" id="PF01882">
    <property type="entry name" value="DUF58"/>
    <property type="match status" value="1"/>
</dbReference>
<dbReference type="EMBL" id="FPKX01000044">
    <property type="protein sequence ID" value="SFZ98317.1"/>
    <property type="molecule type" value="Genomic_DNA"/>
</dbReference>
<dbReference type="InterPro" id="IPR036465">
    <property type="entry name" value="vWFA_dom_sf"/>
</dbReference>
<dbReference type="SUPFAM" id="SSF53300">
    <property type="entry name" value="vWA-like"/>
    <property type="match status" value="1"/>
</dbReference>
<organism evidence="2">
    <name type="scientific">hydrothermal vent metagenome</name>
    <dbReference type="NCBI Taxonomy" id="652676"/>
    <lineage>
        <taxon>unclassified sequences</taxon>
        <taxon>metagenomes</taxon>
        <taxon>ecological metagenomes</taxon>
    </lineage>
</organism>
<dbReference type="PANTHER" id="PTHR33608:SF12">
    <property type="entry name" value="DUF58 DOMAIN-CONTAINING PROTEIN"/>
    <property type="match status" value="1"/>
</dbReference>
<evidence type="ECO:0000313" key="2">
    <source>
        <dbReference type="EMBL" id="SFZ98317.1"/>
    </source>
</evidence>
<protein>
    <recommendedName>
        <fullName evidence="1">DUF58 domain-containing protein</fullName>
    </recommendedName>
</protein>
<sequence>MDFSEMKQYVQGDDTRNMDWKATRRTGKPYVRIYNEERDRNVWLVISQMNSMFFGSKERMKSVSAAHTAALFAFKALETGDRVGAVVYNNDEVKFFKASSSKNNIVNIMTEIERQNNLLEAHNADFSKGNLGASLKILSSLAKHDDLVVLIGDGRAMDEESAKHITRINAHNDVIAVMVYDPMEEQIVPSSSLFLTDGVETVDLDSRESHFLEKYRALLNNRKEDFKNLSRKNALPLLSISTERAVLEQLYEQLSLHRERE</sequence>
<dbReference type="PANTHER" id="PTHR33608">
    <property type="entry name" value="BLL2464 PROTEIN"/>
    <property type="match status" value="1"/>
</dbReference>
<feature type="domain" description="DUF58" evidence="1">
    <location>
        <begin position="5"/>
        <end position="218"/>
    </location>
</feature>
<accession>A0A1W1EE32</accession>
<dbReference type="AlphaFoldDB" id="A0A1W1EE32"/>
<name>A0A1W1EE32_9ZZZZ</name>
<evidence type="ECO:0000259" key="1">
    <source>
        <dbReference type="Pfam" id="PF01882"/>
    </source>
</evidence>
<dbReference type="InterPro" id="IPR002881">
    <property type="entry name" value="DUF58"/>
</dbReference>